<dbReference type="EMBL" id="JAAQPH010000014">
    <property type="protein sequence ID" value="NIA70546.1"/>
    <property type="molecule type" value="Genomic_DNA"/>
</dbReference>
<gene>
    <name evidence="2" type="ORF">HBA54_18275</name>
</gene>
<name>A0A967KGQ8_9PROT</name>
<evidence type="ECO:0000313" key="3">
    <source>
        <dbReference type="Proteomes" id="UP000761264"/>
    </source>
</evidence>
<dbReference type="PANTHER" id="PTHR36503:SF2">
    <property type="entry name" value="BLR2408 PROTEIN"/>
    <property type="match status" value="1"/>
</dbReference>
<dbReference type="Proteomes" id="UP000761264">
    <property type="component" value="Unassembled WGS sequence"/>
</dbReference>
<dbReference type="InterPro" id="IPR029068">
    <property type="entry name" value="Glyas_Bleomycin-R_OHBP_Dase"/>
</dbReference>
<keyword evidence="2" id="KW-0223">Dioxygenase</keyword>
<dbReference type="InterPro" id="IPR004360">
    <property type="entry name" value="Glyas_Fos-R_dOase_dom"/>
</dbReference>
<dbReference type="InterPro" id="IPR037523">
    <property type="entry name" value="VOC_core"/>
</dbReference>
<dbReference type="Pfam" id="PF00903">
    <property type="entry name" value="Glyoxalase"/>
    <property type="match status" value="1"/>
</dbReference>
<dbReference type="SUPFAM" id="SSF54593">
    <property type="entry name" value="Glyoxalase/Bleomycin resistance protein/Dihydroxybiphenyl dioxygenase"/>
    <property type="match status" value="1"/>
</dbReference>
<dbReference type="PANTHER" id="PTHR36503">
    <property type="entry name" value="BLR2520 PROTEIN"/>
    <property type="match status" value="1"/>
</dbReference>
<dbReference type="RefSeq" id="WP_167227253.1">
    <property type="nucleotide sequence ID" value="NZ_JAAQPH010000014.1"/>
</dbReference>
<dbReference type="AlphaFoldDB" id="A0A967KGQ8"/>
<proteinExistence type="predicted"/>
<sequence>MNVYINLPVADLERSRAFFSDLGFGFNETFSDETALAMEIGGNCFAMLLTHQKFAPFTPRPIADATQTTEVLTALQLDSREAVDRLADLALAGGGAEVRDTEDHGWMYGRAFADPDGHIWEPFWMNPETMSKSQ</sequence>
<organism evidence="2 3">
    <name type="scientific">Pelagibius litoralis</name>
    <dbReference type="NCBI Taxonomy" id="374515"/>
    <lineage>
        <taxon>Bacteria</taxon>
        <taxon>Pseudomonadati</taxon>
        <taxon>Pseudomonadota</taxon>
        <taxon>Alphaproteobacteria</taxon>
        <taxon>Rhodospirillales</taxon>
        <taxon>Rhodovibrionaceae</taxon>
        <taxon>Pelagibius</taxon>
    </lineage>
</organism>
<keyword evidence="2" id="KW-0560">Oxidoreductase</keyword>
<feature type="domain" description="VOC" evidence="1">
    <location>
        <begin position="1"/>
        <end position="125"/>
    </location>
</feature>
<dbReference type="GO" id="GO:0051213">
    <property type="term" value="F:dioxygenase activity"/>
    <property type="evidence" value="ECO:0007669"/>
    <property type="project" value="UniProtKB-KW"/>
</dbReference>
<evidence type="ECO:0000259" key="1">
    <source>
        <dbReference type="PROSITE" id="PS51819"/>
    </source>
</evidence>
<dbReference type="Gene3D" id="3.10.180.10">
    <property type="entry name" value="2,3-Dihydroxybiphenyl 1,2-Dioxygenase, domain 1"/>
    <property type="match status" value="1"/>
</dbReference>
<reference evidence="2" key="1">
    <citation type="submission" date="2020-03" db="EMBL/GenBank/DDBJ databases">
        <title>Genome of Pelagibius litoralis DSM 21314T.</title>
        <authorList>
            <person name="Wang G."/>
        </authorList>
    </citation>
    <scope>NUCLEOTIDE SEQUENCE</scope>
    <source>
        <strain evidence="2">DSM 21314</strain>
    </source>
</reference>
<dbReference type="PROSITE" id="PS51819">
    <property type="entry name" value="VOC"/>
    <property type="match status" value="1"/>
</dbReference>
<protein>
    <submittedName>
        <fullName evidence="2">Glyoxalase/bleomycin resistance/extradiol dioxygenase family protein</fullName>
    </submittedName>
</protein>
<accession>A0A967KGQ8</accession>
<keyword evidence="3" id="KW-1185">Reference proteome</keyword>
<comment type="caution">
    <text evidence="2">The sequence shown here is derived from an EMBL/GenBank/DDBJ whole genome shotgun (WGS) entry which is preliminary data.</text>
</comment>
<evidence type="ECO:0000313" key="2">
    <source>
        <dbReference type="EMBL" id="NIA70546.1"/>
    </source>
</evidence>